<dbReference type="InterPro" id="IPR016181">
    <property type="entry name" value="Acyl_CoA_acyltransferase"/>
</dbReference>
<evidence type="ECO:0000256" key="5">
    <source>
        <dbReference type="ARBA" id="ARBA00049288"/>
    </source>
</evidence>
<evidence type="ECO:0000313" key="9">
    <source>
        <dbReference type="Proteomes" id="UP000697995"/>
    </source>
</evidence>
<dbReference type="InterPro" id="IPR011278">
    <property type="entry name" value="2-MeCitrate/Citrate_synth_II"/>
</dbReference>
<evidence type="ECO:0000256" key="6">
    <source>
        <dbReference type="RuleBase" id="RU003406"/>
    </source>
</evidence>
<dbReference type="InterPro" id="IPR000182">
    <property type="entry name" value="GNAT_dom"/>
</dbReference>
<dbReference type="EMBL" id="NRSG01000249">
    <property type="protein sequence ID" value="MBK1661078.1"/>
    <property type="molecule type" value="Genomic_DNA"/>
</dbReference>
<dbReference type="InterPro" id="IPR016143">
    <property type="entry name" value="Citrate_synth-like_sm_a-sub"/>
</dbReference>
<comment type="catalytic activity">
    <reaction evidence="5">
        <text>oxaloacetate + acetyl-CoA + H2O = citrate + CoA + H(+)</text>
        <dbReference type="Rhea" id="RHEA:16845"/>
        <dbReference type="ChEBI" id="CHEBI:15377"/>
        <dbReference type="ChEBI" id="CHEBI:15378"/>
        <dbReference type="ChEBI" id="CHEBI:16452"/>
        <dbReference type="ChEBI" id="CHEBI:16947"/>
        <dbReference type="ChEBI" id="CHEBI:57287"/>
        <dbReference type="ChEBI" id="CHEBI:57288"/>
        <dbReference type="EC" id="2.3.3.16"/>
    </reaction>
</comment>
<name>A0ABS1D329_9PROT</name>
<dbReference type="PRINTS" id="PR00143">
    <property type="entry name" value="CITRTSNTHASE"/>
</dbReference>
<evidence type="ECO:0000256" key="4">
    <source>
        <dbReference type="ARBA" id="ARBA00022679"/>
    </source>
</evidence>
<dbReference type="Pfam" id="PF13508">
    <property type="entry name" value="Acetyltransf_7"/>
    <property type="match status" value="1"/>
</dbReference>
<comment type="caution">
    <text evidence="8">The sequence shown here is derived from an EMBL/GenBank/DDBJ whole genome shotgun (WGS) entry which is preliminary data.</text>
</comment>
<keyword evidence="4 6" id="KW-0808">Transferase</keyword>
<evidence type="ECO:0000313" key="8">
    <source>
        <dbReference type="EMBL" id="MBK1661078.1"/>
    </source>
</evidence>
<dbReference type="InterPro" id="IPR002020">
    <property type="entry name" value="Citrate_synthase"/>
</dbReference>
<sequence length="550" mass="59297">MAGAAGRDGLDAATLRPAGPGDAAALAAIHHAARASAAPRFAEPWSRAEVAAWMAAVLLPRHRVWVAEIAGAAVGYAALDPAGGVLLHLYVAPGFQGRGVGGSLLDQAKAAAPGGLALHVFQRNLAARRFYGRHGFRAAGCRDGAANEEGVPDILCLWRPPATDLTRGAQTMSETSEKPTIYKGLVGVYADVSAVSKVMPETNSLTYRGYAVQDLAENCSFEEVAYLLWEGELPNAAQLEAFKQETASQREISPALHRVIREFPKDAHPMDAIRTAVSFLGLEDPEAGDVSHDAQYRKAKRLFAKIPTCIGAAYRASRGLDPVAPNPAHSFAENVFNVIQGRVPEKEVLKSFDVSMILYAEHTFNASTYTARLVTSSGADMHGAITAGIASLKGPLHGGANEAVMHMLKEVGDPAKAAAWLHGRFDHKALVMGFGHRVYKSGDSRVPTMKKYAEKMAEVVGDRTWMEISRILAAEMLEKKNIHPNLDFPAGPAYYLMGFEIPLFTPIFVASRITGWSAHVLEQQADNRLIRPLSWYTGPEQRPVPPLAAR</sequence>
<protein>
    <recommendedName>
        <fullName evidence="3">citrate synthase (unknown stereospecificity)</fullName>
        <ecNumber evidence="3">2.3.3.16</ecNumber>
    </recommendedName>
</protein>
<evidence type="ECO:0000256" key="2">
    <source>
        <dbReference type="ARBA" id="ARBA00010566"/>
    </source>
</evidence>
<dbReference type="InterPro" id="IPR016142">
    <property type="entry name" value="Citrate_synth-like_lrg_a-sub"/>
</dbReference>
<proteinExistence type="inferred from homology"/>
<dbReference type="Gene3D" id="3.40.630.30">
    <property type="match status" value="1"/>
</dbReference>
<evidence type="ECO:0000256" key="3">
    <source>
        <dbReference type="ARBA" id="ARBA00012972"/>
    </source>
</evidence>
<dbReference type="SUPFAM" id="SSF55729">
    <property type="entry name" value="Acyl-CoA N-acyltransferases (Nat)"/>
    <property type="match status" value="1"/>
</dbReference>
<dbReference type="PROSITE" id="PS00480">
    <property type="entry name" value="CITRATE_SYNTHASE"/>
    <property type="match status" value="1"/>
</dbReference>
<dbReference type="EC" id="2.3.3.16" evidence="3"/>
<dbReference type="SUPFAM" id="SSF48256">
    <property type="entry name" value="Citrate synthase"/>
    <property type="match status" value="1"/>
</dbReference>
<dbReference type="NCBIfam" id="NF010636">
    <property type="entry name" value="PRK14033.1"/>
    <property type="match status" value="1"/>
</dbReference>
<dbReference type="NCBIfam" id="TIGR01800">
    <property type="entry name" value="cit_synth_II"/>
    <property type="match status" value="1"/>
</dbReference>
<evidence type="ECO:0000259" key="7">
    <source>
        <dbReference type="PROSITE" id="PS51186"/>
    </source>
</evidence>
<dbReference type="Proteomes" id="UP000697995">
    <property type="component" value="Unassembled WGS sequence"/>
</dbReference>
<dbReference type="Gene3D" id="1.10.230.10">
    <property type="entry name" value="Cytochrome P450-Terp, domain 2"/>
    <property type="match status" value="1"/>
</dbReference>
<feature type="domain" description="N-acetyltransferase" evidence="7">
    <location>
        <begin position="13"/>
        <end position="163"/>
    </location>
</feature>
<dbReference type="InterPro" id="IPR019810">
    <property type="entry name" value="Citrate_synthase_AS"/>
</dbReference>
<dbReference type="RefSeq" id="WP_133222625.1">
    <property type="nucleotide sequence ID" value="NZ_NRSG01000249.1"/>
</dbReference>
<gene>
    <name evidence="8" type="ORF">CKO45_22945</name>
</gene>
<reference evidence="8 9" key="1">
    <citation type="journal article" date="2020" name="Microorganisms">
        <title>Osmotic Adaptation and Compatible Solute Biosynthesis of Phototrophic Bacteria as Revealed from Genome Analyses.</title>
        <authorList>
            <person name="Imhoff J.F."/>
            <person name="Rahn T."/>
            <person name="Kunzel S."/>
            <person name="Keller A."/>
            <person name="Neulinger S.C."/>
        </authorList>
    </citation>
    <scope>NUCLEOTIDE SEQUENCE [LARGE SCALE GENOMIC DNA]</scope>
    <source>
        <strain evidence="8 9">DSM 15382</strain>
    </source>
</reference>
<dbReference type="Gene3D" id="1.10.580.10">
    <property type="entry name" value="Citrate Synthase, domain 1"/>
    <property type="match status" value="1"/>
</dbReference>
<dbReference type="InterPro" id="IPR036969">
    <property type="entry name" value="Citrate_synthase_sf"/>
</dbReference>
<dbReference type="PANTHER" id="PTHR11739">
    <property type="entry name" value="CITRATE SYNTHASE"/>
    <property type="match status" value="1"/>
</dbReference>
<organism evidence="8 9">
    <name type="scientific">Paracraurococcus ruber</name>
    <dbReference type="NCBI Taxonomy" id="77675"/>
    <lineage>
        <taxon>Bacteria</taxon>
        <taxon>Pseudomonadati</taxon>
        <taxon>Pseudomonadota</taxon>
        <taxon>Alphaproteobacteria</taxon>
        <taxon>Acetobacterales</taxon>
        <taxon>Roseomonadaceae</taxon>
        <taxon>Paracraurococcus</taxon>
    </lineage>
</organism>
<evidence type="ECO:0000256" key="1">
    <source>
        <dbReference type="ARBA" id="ARBA00004751"/>
    </source>
</evidence>
<keyword evidence="9" id="KW-1185">Reference proteome</keyword>
<dbReference type="PROSITE" id="PS51186">
    <property type="entry name" value="GNAT"/>
    <property type="match status" value="1"/>
</dbReference>
<dbReference type="PANTHER" id="PTHR11739:SF4">
    <property type="entry name" value="CITRATE SYNTHASE, PEROXISOMAL"/>
    <property type="match status" value="1"/>
</dbReference>
<comment type="pathway">
    <text evidence="1">Carbohydrate metabolism; tricarboxylic acid cycle; isocitrate from oxaloacetate: step 1/2.</text>
</comment>
<comment type="similarity">
    <text evidence="2 6">Belongs to the citrate synthase family.</text>
</comment>
<accession>A0ABS1D329</accession>
<dbReference type="CDD" id="cd04301">
    <property type="entry name" value="NAT_SF"/>
    <property type="match status" value="1"/>
</dbReference>
<dbReference type="Pfam" id="PF00285">
    <property type="entry name" value="Citrate_synt"/>
    <property type="match status" value="1"/>
</dbReference>